<protein>
    <submittedName>
        <fullName evidence="1">PqqD family protein</fullName>
    </submittedName>
</protein>
<reference evidence="1 2" key="1">
    <citation type="submission" date="2022-01" db="EMBL/GenBank/DDBJ databases">
        <title>Octadecabacter sp. nov., isolated from a marine alga.</title>
        <authorList>
            <person name="Jin M.S."/>
            <person name="Kim H.M."/>
            <person name="Han D.M."/>
            <person name="Jung J.J."/>
            <person name="Jeon C.O."/>
        </authorList>
    </citation>
    <scope>NUCLEOTIDE SEQUENCE [LARGE SCALE GENOMIC DNA]</scope>
    <source>
        <strain evidence="1 2">G9-8</strain>
    </source>
</reference>
<proteinExistence type="predicted"/>
<comment type="caution">
    <text evidence="1">The sequence shown here is derived from an EMBL/GenBank/DDBJ whole genome shotgun (WGS) entry which is preliminary data.</text>
</comment>
<name>A0ABS9D156_9RHOB</name>
<evidence type="ECO:0000313" key="2">
    <source>
        <dbReference type="Proteomes" id="UP001200557"/>
    </source>
</evidence>
<sequence>MDGEAVMMDVNQGSYFAINEVGAHIWAQLETQQTVGALIESVRTSFSSDKAAQLEPEISQFLRDMADKKLVHEVSG</sequence>
<accession>A0ABS9D156</accession>
<organism evidence="1 2">
    <name type="scientific">Octadecabacter dasysiphoniae</name>
    <dbReference type="NCBI Taxonomy" id="2909341"/>
    <lineage>
        <taxon>Bacteria</taxon>
        <taxon>Pseudomonadati</taxon>
        <taxon>Pseudomonadota</taxon>
        <taxon>Alphaproteobacteria</taxon>
        <taxon>Rhodobacterales</taxon>
        <taxon>Roseobacteraceae</taxon>
        <taxon>Octadecabacter</taxon>
    </lineage>
</organism>
<dbReference type="InterPro" id="IPR008792">
    <property type="entry name" value="PQQD"/>
</dbReference>
<dbReference type="EMBL" id="JAKGAQ010000004">
    <property type="protein sequence ID" value="MCF2872354.1"/>
    <property type="molecule type" value="Genomic_DNA"/>
</dbReference>
<dbReference type="Pfam" id="PF05402">
    <property type="entry name" value="PqqD"/>
    <property type="match status" value="1"/>
</dbReference>
<dbReference type="InterPro" id="IPR041881">
    <property type="entry name" value="PqqD_sf"/>
</dbReference>
<keyword evidence="2" id="KW-1185">Reference proteome</keyword>
<dbReference type="Proteomes" id="UP001200557">
    <property type="component" value="Unassembled WGS sequence"/>
</dbReference>
<evidence type="ECO:0000313" key="1">
    <source>
        <dbReference type="EMBL" id="MCF2872354.1"/>
    </source>
</evidence>
<dbReference type="RefSeq" id="WP_235226685.1">
    <property type="nucleotide sequence ID" value="NZ_JAKGAQ010000004.1"/>
</dbReference>
<dbReference type="Gene3D" id="1.10.10.1150">
    <property type="entry name" value="Coenzyme PQQ synthesis protein D (PqqD)"/>
    <property type="match status" value="1"/>
</dbReference>
<gene>
    <name evidence="1" type="ORF">L0664_14865</name>
</gene>